<dbReference type="AlphaFoldDB" id="W9RPA8"/>
<keyword evidence="5" id="KW-1185">Reference proteome</keyword>
<evidence type="ECO:0000313" key="4">
    <source>
        <dbReference type="EMBL" id="EXB89388.1"/>
    </source>
</evidence>
<dbReference type="GO" id="GO:0003678">
    <property type="term" value="F:DNA helicase activity"/>
    <property type="evidence" value="ECO:0007669"/>
    <property type="project" value="TreeGrafter"/>
</dbReference>
<dbReference type="Gene3D" id="3.40.50.300">
    <property type="entry name" value="P-loop containing nucleotide triphosphate hydrolases"/>
    <property type="match status" value="1"/>
</dbReference>
<dbReference type="eggNOG" id="KOG0344">
    <property type="taxonomic scope" value="Eukaryota"/>
</dbReference>
<dbReference type="SUPFAM" id="SSF52540">
    <property type="entry name" value="P-loop containing nucleoside triphosphate hydrolases"/>
    <property type="match status" value="1"/>
</dbReference>
<reference evidence="5" key="1">
    <citation type="submission" date="2013-01" db="EMBL/GenBank/DDBJ databases">
        <title>Draft Genome Sequence of a Mulberry Tree, Morus notabilis C.K. Schneid.</title>
        <authorList>
            <person name="He N."/>
            <person name="Zhao S."/>
        </authorList>
    </citation>
    <scope>NUCLEOTIDE SEQUENCE</scope>
</reference>
<dbReference type="PANTHER" id="PTHR47964">
    <property type="entry name" value="ATP-DEPENDENT DNA HELICASE HOMOLOG RECG, CHLOROPLASTIC"/>
    <property type="match status" value="1"/>
</dbReference>
<feature type="domain" description="Helicase C-terminal" evidence="3">
    <location>
        <begin position="1"/>
        <end position="107"/>
    </location>
</feature>
<keyword evidence="2 4" id="KW-0347">Helicase</keyword>
<evidence type="ECO:0000256" key="1">
    <source>
        <dbReference type="ARBA" id="ARBA00022801"/>
    </source>
</evidence>
<keyword evidence="2 4" id="KW-0067">ATP-binding</keyword>
<gene>
    <name evidence="4" type="ORF">L484_017354</name>
</gene>
<accession>W9RPA8</accession>
<sequence>MKSDEKDEALKHFRCGETHILLSTQVIVVSVDVLNASLMVVMNAERFVIAQLHQLRGRVGHGARKSKCIFVTSTATSLNRLKSGHLPEFPIARLEVDGNILQQARLAALKILSASHELEKFLLLKPELSMKRPLSFLGD</sequence>
<dbReference type="PANTHER" id="PTHR47964:SF1">
    <property type="entry name" value="ATP-DEPENDENT DNA HELICASE HOMOLOG RECG, CHLOROPLASTIC"/>
    <property type="match status" value="1"/>
</dbReference>
<dbReference type="InterPro" id="IPR047112">
    <property type="entry name" value="RecG/Mfd"/>
</dbReference>
<dbReference type="InterPro" id="IPR001650">
    <property type="entry name" value="Helicase_C-like"/>
</dbReference>
<dbReference type="Pfam" id="PF00271">
    <property type="entry name" value="Helicase_C"/>
    <property type="match status" value="1"/>
</dbReference>
<dbReference type="Proteomes" id="UP000030645">
    <property type="component" value="Unassembled WGS sequence"/>
</dbReference>
<keyword evidence="1" id="KW-0378">Hydrolase</keyword>
<dbReference type="EMBL" id="KE345006">
    <property type="protein sequence ID" value="EXB89388.1"/>
    <property type="molecule type" value="Genomic_DNA"/>
</dbReference>
<dbReference type="GO" id="GO:0016787">
    <property type="term" value="F:hydrolase activity"/>
    <property type="evidence" value="ECO:0007669"/>
    <property type="project" value="UniProtKB-KW"/>
</dbReference>
<dbReference type="InterPro" id="IPR027417">
    <property type="entry name" value="P-loop_NTPase"/>
</dbReference>
<organism evidence="4 5">
    <name type="scientific">Morus notabilis</name>
    <dbReference type="NCBI Taxonomy" id="981085"/>
    <lineage>
        <taxon>Eukaryota</taxon>
        <taxon>Viridiplantae</taxon>
        <taxon>Streptophyta</taxon>
        <taxon>Embryophyta</taxon>
        <taxon>Tracheophyta</taxon>
        <taxon>Spermatophyta</taxon>
        <taxon>Magnoliopsida</taxon>
        <taxon>eudicotyledons</taxon>
        <taxon>Gunneridae</taxon>
        <taxon>Pentapetalae</taxon>
        <taxon>rosids</taxon>
        <taxon>fabids</taxon>
        <taxon>Rosales</taxon>
        <taxon>Moraceae</taxon>
        <taxon>Moreae</taxon>
        <taxon>Morus</taxon>
    </lineage>
</organism>
<dbReference type="GO" id="GO:0006281">
    <property type="term" value="P:DNA repair"/>
    <property type="evidence" value="ECO:0007669"/>
    <property type="project" value="InterPro"/>
</dbReference>
<proteinExistence type="predicted"/>
<dbReference type="STRING" id="981085.W9RPA8"/>
<evidence type="ECO:0000313" key="5">
    <source>
        <dbReference type="Proteomes" id="UP000030645"/>
    </source>
</evidence>
<dbReference type="PROSITE" id="PS51194">
    <property type="entry name" value="HELICASE_CTER"/>
    <property type="match status" value="1"/>
</dbReference>
<evidence type="ECO:0000259" key="3">
    <source>
        <dbReference type="PROSITE" id="PS51194"/>
    </source>
</evidence>
<protein>
    <submittedName>
        <fullName evidence="4">ATP-dependent DNA helicase recG</fullName>
    </submittedName>
</protein>
<evidence type="ECO:0000256" key="2">
    <source>
        <dbReference type="ARBA" id="ARBA00022806"/>
    </source>
</evidence>
<name>W9RPA8_9ROSA</name>
<keyword evidence="2 4" id="KW-0547">Nucleotide-binding</keyword>